<proteinExistence type="predicted"/>
<dbReference type="OrthoDB" id="4080905at2759"/>
<keyword evidence="3" id="KW-1185">Reference proteome</keyword>
<dbReference type="AlphaFoldDB" id="A0A1E3NM98"/>
<keyword evidence="1" id="KW-1133">Transmembrane helix</keyword>
<evidence type="ECO:0000313" key="3">
    <source>
        <dbReference type="Proteomes" id="UP000094455"/>
    </source>
</evidence>
<keyword evidence="1" id="KW-0472">Membrane</keyword>
<dbReference type="RefSeq" id="XP_019018375.1">
    <property type="nucleotide sequence ID" value="XM_019159655.1"/>
</dbReference>
<evidence type="ECO:0000313" key="2">
    <source>
        <dbReference type="EMBL" id="ODQ47262.1"/>
    </source>
</evidence>
<evidence type="ECO:0000256" key="1">
    <source>
        <dbReference type="SAM" id="Phobius"/>
    </source>
</evidence>
<sequence>MSITIAQCAVRLKSNPSLCHNLKKCCHHSHFTPLSPLRKFATSPPFLQGTNKSDQNAKNKQKIAKSRLNLPPSFRSSHPLPKNQVTDFEREKIQLENNSYDSGQKIPPQPIVYKNPWWTPLLKLGVVFVPFFVVGIGYVAYETYNDRAVFFPLWINSSVPLSHAAGFENVDVDMLKEVAKTNLLRRLNVNHEIREYFGLPITLSDYELFDVRIQYNKLAVEGVELDFRKSWLKPIIRYREIDTPVLPNNVNKYVQPLKARVGGGVDEDPEQDSIFAKDMEYKIKIRATIKVANEVLHRIEPGSGRITFDAEVELDHTRLMKITSALMHFRNKGGSGSGGTLEKLW</sequence>
<name>A0A1E3NM98_9ASCO</name>
<accession>A0A1E3NM98</accession>
<dbReference type="EMBL" id="KV454002">
    <property type="protein sequence ID" value="ODQ47262.1"/>
    <property type="molecule type" value="Genomic_DNA"/>
</dbReference>
<protein>
    <submittedName>
        <fullName evidence="2">Uncharacterized protein</fullName>
    </submittedName>
</protein>
<keyword evidence="1" id="KW-0812">Transmembrane</keyword>
<dbReference type="GeneID" id="30176342"/>
<organism evidence="2 3">
    <name type="scientific">Pichia membranifaciens NRRL Y-2026</name>
    <dbReference type="NCBI Taxonomy" id="763406"/>
    <lineage>
        <taxon>Eukaryota</taxon>
        <taxon>Fungi</taxon>
        <taxon>Dikarya</taxon>
        <taxon>Ascomycota</taxon>
        <taxon>Saccharomycotina</taxon>
        <taxon>Pichiomycetes</taxon>
        <taxon>Pichiales</taxon>
        <taxon>Pichiaceae</taxon>
        <taxon>Pichia</taxon>
    </lineage>
</organism>
<dbReference type="Proteomes" id="UP000094455">
    <property type="component" value="Unassembled WGS sequence"/>
</dbReference>
<feature type="transmembrane region" description="Helical" evidence="1">
    <location>
        <begin position="121"/>
        <end position="141"/>
    </location>
</feature>
<reference evidence="2 3" key="1">
    <citation type="journal article" date="2016" name="Proc. Natl. Acad. Sci. U.S.A.">
        <title>Comparative genomics of biotechnologically important yeasts.</title>
        <authorList>
            <person name="Riley R."/>
            <person name="Haridas S."/>
            <person name="Wolfe K.H."/>
            <person name="Lopes M.R."/>
            <person name="Hittinger C.T."/>
            <person name="Goeker M."/>
            <person name="Salamov A.A."/>
            <person name="Wisecaver J.H."/>
            <person name="Long T.M."/>
            <person name="Calvey C.H."/>
            <person name="Aerts A.L."/>
            <person name="Barry K.W."/>
            <person name="Choi C."/>
            <person name="Clum A."/>
            <person name="Coughlan A.Y."/>
            <person name="Deshpande S."/>
            <person name="Douglass A.P."/>
            <person name="Hanson S.J."/>
            <person name="Klenk H.-P."/>
            <person name="LaButti K.M."/>
            <person name="Lapidus A."/>
            <person name="Lindquist E.A."/>
            <person name="Lipzen A.M."/>
            <person name="Meier-Kolthoff J.P."/>
            <person name="Ohm R.A."/>
            <person name="Otillar R.P."/>
            <person name="Pangilinan J.L."/>
            <person name="Peng Y."/>
            <person name="Rokas A."/>
            <person name="Rosa C.A."/>
            <person name="Scheuner C."/>
            <person name="Sibirny A.A."/>
            <person name="Slot J.C."/>
            <person name="Stielow J.B."/>
            <person name="Sun H."/>
            <person name="Kurtzman C.P."/>
            <person name="Blackwell M."/>
            <person name="Grigoriev I.V."/>
            <person name="Jeffries T.W."/>
        </authorList>
    </citation>
    <scope>NUCLEOTIDE SEQUENCE [LARGE SCALE GENOMIC DNA]</scope>
    <source>
        <strain evidence="2 3">NRRL Y-2026</strain>
    </source>
</reference>
<gene>
    <name evidence="2" type="ORF">PICMEDRAFT_10274</name>
</gene>